<dbReference type="EMBL" id="AUSU01007330">
    <property type="protein sequence ID" value="EPS60740.1"/>
    <property type="molecule type" value="Genomic_DNA"/>
</dbReference>
<evidence type="ECO:0000313" key="1">
    <source>
        <dbReference type="EMBL" id="EPS60740.1"/>
    </source>
</evidence>
<name>S8C1T9_9LAMI</name>
<accession>S8C1T9</accession>
<dbReference type="OrthoDB" id="2402896at2759"/>
<dbReference type="Proteomes" id="UP000015453">
    <property type="component" value="Unassembled WGS sequence"/>
</dbReference>
<dbReference type="AlphaFoldDB" id="S8C1T9"/>
<gene>
    <name evidence="1" type="ORF">M569_14066</name>
</gene>
<evidence type="ECO:0000313" key="2">
    <source>
        <dbReference type="Proteomes" id="UP000015453"/>
    </source>
</evidence>
<feature type="non-terminal residue" evidence="1">
    <location>
        <position position="1"/>
    </location>
</feature>
<reference evidence="1 2" key="1">
    <citation type="journal article" date="2013" name="BMC Genomics">
        <title>The miniature genome of a carnivorous plant Genlisea aurea contains a low number of genes and short non-coding sequences.</title>
        <authorList>
            <person name="Leushkin E.V."/>
            <person name="Sutormin R.A."/>
            <person name="Nabieva E.R."/>
            <person name="Penin A.A."/>
            <person name="Kondrashov A.S."/>
            <person name="Logacheva M.D."/>
        </authorList>
    </citation>
    <scope>NUCLEOTIDE SEQUENCE [LARGE SCALE GENOMIC DNA]</scope>
</reference>
<keyword evidence="2" id="KW-1185">Reference proteome</keyword>
<feature type="non-terminal residue" evidence="1">
    <location>
        <position position="56"/>
    </location>
</feature>
<organism evidence="1 2">
    <name type="scientific">Genlisea aurea</name>
    <dbReference type="NCBI Taxonomy" id="192259"/>
    <lineage>
        <taxon>Eukaryota</taxon>
        <taxon>Viridiplantae</taxon>
        <taxon>Streptophyta</taxon>
        <taxon>Embryophyta</taxon>
        <taxon>Tracheophyta</taxon>
        <taxon>Spermatophyta</taxon>
        <taxon>Magnoliopsida</taxon>
        <taxon>eudicotyledons</taxon>
        <taxon>Gunneridae</taxon>
        <taxon>Pentapetalae</taxon>
        <taxon>asterids</taxon>
        <taxon>lamiids</taxon>
        <taxon>Lamiales</taxon>
        <taxon>Lentibulariaceae</taxon>
        <taxon>Genlisea</taxon>
    </lineage>
</organism>
<sequence>DCPNHVCSSICLDNSSKYALRLGTEFDSDDQAYAFYSKYAEIAGFCVRKDWFNRSQ</sequence>
<protein>
    <submittedName>
        <fullName evidence="1">Uncharacterized protein</fullName>
    </submittedName>
</protein>
<proteinExistence type="predicted"/>
<comment type="caution">
    <text evidence="1">The sequence shown here is derived from an EMBL/GenBank/DDBJ whole genome shotgun (WGS) entry which is preliminary data.</text>
</comment>